<dbReference type="KEGG" id="mbr:MONBRDRAFT_29207"/>
<dbReference type="GO" id="GO:0005539">
    <property type="term" value="F:glycosaminoglycan binding"/>
    <property type="evidence" value="ECO:0000318"/>
    <property type="project" value="GO_Central"/>
</dbReference>
<comment type="PTM">
    <text evidence="2">The conversion to 3-oxoalanine (also known as C-formylglycine, FGly), of a serine or cysteine residue in prokaryotes and of a cysteine residue in eukaryotes, is critical for catalytic activity.</text>
</comment>
<feature type="domain" description="N-sulphoglucosamine sulphohydrolase C-terminal" evidence="5">
    <location>
        <begin position="293"/>
        <end position="370"/>
    </location>
</feature>
<dbReference type="Pfam" id="PF16347">
    <property type="entry name" value="SGSH_C"/>
    <property type="match status" value="1"/>
</dbReference>
<dbReference type="PIRSF" id="PIRSF036666">
    <property type="entry name" value="G6S"/>
    <property type="match status" value="1"/>
</dbReference>
<dbReference type="InterPro" id="IPR000917">
    <property type="entry name" value="Sulfatase_N"/>
</dbReference>
<comment type="similarity">
    <text evidence="1">Belongs to the sulfatase family.</text>
</comment>
<proteinExistence type="inferred from homology"/>
<dbReference type="SUPFAM" id="SSF53649">
    <property type="entry name" value="Alkaline phosphatase-like"/>
    <property type="match status" value="1"/>
</dbReference>
<dbReference type="Pfam" id="PF00884">
    <property type="entry name" value="Sulfatase"/>
    <property type="match status" value="1"/>
</dbReference>
<sequence length="493" mass="55195">MTPRQRHRPWRCGLLVLVLLVGSAHAGSQTGNGTANILFIFTDDQDEVLGSLDAMPKLDRLVRQQGMRFFNAFANTPICCPSRAEVTTGRYMHNTGVIDNTCGGTDFQRGPERMNMAAFLRNNSRHQSYYSGKYLNTYGAPSVGGVAHIPDGWKEWHALVGNSKYYDYSVSDNGRQRNFGQDYATDYYTDVLKNESVAWLTHNWTQDDPFFMMVATPCPHYANLFPDMTAPRTPNWNKAPAASSGPGAKHWLMRQFGPMEPQHIINSDSTFVDRWRCLHSDHGQHLGQFGMEFDKRQLYETDIRVPLVVRGPGIPKNSGTEALAPHIDLAPTILDMAGVTKPAVMDGRSWLPIARNATPSDWRQDFLIEYGGPSIDSWENLEAPRGEGDCGANFTCAGVELCGGEHGSTPCDAVNNTYKCLRTIKPDENSIYCEFDDAENMVEWYDITADPWEMNNLHESGDASKKQQLHERLRAFRECSGDECFNPSGKVVA</sequence>
<dbReference type="PANTHER" id="PTHR43108">
    <property type="entry name" value="N-ACETYLGLUCOSAMINE-6-SULFATASE FAMILY MEMBER"/>
    <property type="match status" value="1"/>
</dbReference>
<organism evidence="6 7">
    <name type="scientific">Monosiga brevicollis</name>
    <name type="common">Choanoflagellate</name>
    <dbReference type="NCBI Taxonomy" id="81824"/>
    <lineage>
        <taxon>Eukaryota</taxon>
        <taxon>Choanoflagellata</taxon>
        <taxon>Craspedida</taxon>
        <taxon>Salpingoecidae</taxon>
        <taxon>Monosiga</taxon>
    </lineage>
</organism>
<feature type="signal peptide" evidence="3">
    <location>
        <begin position="1"/>
        <end position="26"/>
    </location>
</feature>
<reference evidence="6 7" key="1">
    <citation type="journal article" date="2008" name="Nature">
        <title>The genome of the choanoflagellate Monosiga brevicollis and the origin of metazoans.</title>
        <authorList>
            <consortium name="JGI Sequencing"/>
            <person name="King N."/>
            <person name="Westbrook M.J."/>
            <person name="Young S.L."/>
            <person name="Kuo A."/>
            <person name="Abedin M."/>
            <person name="Chapman J."/>
            <person name="Fairclough S."/>
            <person name="Hellsten U."/>
            <person name="Isogai Y."/>
            <person name="Letunic I."/>
            <person name="Marr M."/>
            <person name="Pincus D."/>
            <person name="Putnam N."/>
            <person name="Rokas A."/>
            <person name="Wright K.J."/>
            <person name="Zuzow R."/>
            <person name="Dirks W."/>
            <person name="Good M."/>
            <person name="Goodstein D."/>
            <person name="Lemons D."/>
            <person name="Li W."/>
            <person name="Lyons J.B."/>
            <person name="Morris A."/>
            <person name="Nichols S."/>
            <person name="Richter D.J."/>
            <person name="Salamov A."/>
            <person name="Bork P."/>
            <person name="Lim W.A."/>
            <person name="Manning G."/>
            <person name="Miller W.T."/>
            <person name="McGinnis W."/>
            <person name="Shapiro H."/>
            <person name="Tjian R."/>
            <person name="Grigoriev I.V."/>
            <person name="Rokhsar D."/>
        </authorList>
    </citation>
    <scope>NUCLEOTIDE SEQUENCE [LARGE SCALE GENOMIC DNA]</scope>
    <source>
        <strain evidence="7">MX1 / ATCC 50154</strain>
    </source>
</reference>
<protein>
    <recommendedName>
        <fullName evidence="8">Sulfatase N-terminal domain-containing protein</fullName>
    </recommendedName>
</protein>
<dbReference type="OMA" id="YWDILIG"/>
<dbReference type="STRING" id="81824.A9VAF4"/>
<evidence type="ECO:0008006" key="8">
    <source>
        <dbReference type="Google" id="ProtNLM"/>
    </source>
</evidence>
<dbReference type="InterPro" id="IPR012251">
    <property type="entry name" value="GlcNAc_6-SO4ase"/>
</dbReference>
<evidence type="ECO:0000256" key="2">
    <source>
        <dbReference type="PIRSR" id="PIRSR036666-50"/>
    </source>
</evidence>
<evidence type="ECO:0000313" key="6">
    <source>
        <dbReference type="EMBL" id="EDQ85532.1"/>
    </source>
</evidence>
<dbReference type="GeneID" id="5894939"/>
<evidence type="ECO:0000256" key="3">
    <source>
        <dbReference type="SAM" id="SignalP"/>
    </source>
</evidence>
<feature type="domain" description="Sulfatase N-terminal" evidence="4">
    <location>
        <begin position="36"/>
        <end position="238"/>
    </location>
</feature>
<name>A9VAF4_MONBE</name>
<dbReference type="AlphaFoldDB" id="A9VAF4"/>
<dbReference type="InterPro" id="IPR017850">
    <property type="entry name" value="Alkaline_phosphatase_core_sf"/>
</dbReference>
<evidence type="ECO:0000259" key="4">
    <source>
        <dbReference type="Pfam" id="PF00884"/>
    </source>
</evidence>
<gene>
    <name evidence="6" type="ORF">MONBRDRAFT_29207</name>
</gene>
<dbReference type="Gene3D" id="3.40.720.10">
    <property type="entry name" value="Alkaline Phosphatase, subunit A"/>
    <property type="match status" value="2"/>
</dbReference>
<dbReference type="EMBL" id="CH991573">
    <property type="protein sequence ID" value="EDQ85532.1"/>
    <property type="molecule type" value="Genomic_DNA"/>
</dbReference>
<dbReference type="CDD" id="cd16147">
    <property type="entry name" value="G6S"/>
    <property type="match status" value="1"/>
</dbReference>
<accession>A9VAF4</accession>
<evidence type="ECO:0000313" key="7">
    <source>
        <dbReference type="Proteomes" id="UP000001357"/>
    </source>
</evidence>
<dbReference type="InParanoid" id="A9VAF4"/>
<keyword evidence="3" id="KW-0732">Signal</keyword>
<dbReference type="GO" id="GO:0008449">
    <property type="term" value="F:N-acetylglucosamine-6-sulfatase activity"/>
    <property type="evidence" value="ECO:0000318"/>
    <property type="project" value="GO_Central"/>
</dbReference>
<dbReference type="FunCoup" id="A9VAF4">
    <property type="interactions" value="219"/>
</dbReference>
<dbReference type="eggNOG" id="KOG3731">
    <property type="taxonomic scope" value="Eukaryota"/>
</dbReference>
<feature type="modified residue" description="3-oxoalanine (Cys)" evidence="2">
    <location>
        <position position="79"/>
    </location>
</feature>
<dbReference type="InterPro" id="IPR032506">
    <property type="entry name" value="SGSH_C"/>
</dbReference>
<dbReference type="GO" id="GO:0030203">
    <property type="term" value="P:glycosaminoglycan metabolic process"/>
    <property type="evidence" value="ECO:0007669"/>
    <property type="project" value="InterPro"/>
</dbReference>
<evidence type="ECO:0000256" key="1">
    <source>
        <dbReference type="ARBA" id="ARBA00008779"/>
    </source>
</evidence>
<keyword evidence="7" id="KW-1185">Reference proteome</keyword>
<evidence type="ECO:0000259" key="5">
    <source>
        <dbReference type="Pfam" id="PF16347"/>
    </source>
</evidence>
<dbReference type="RefSeq" id="XP_001749723.1">
    <property type="nucleotide sequence ID" value="XM_001749671.1"/>
</dbReference>
<dbReference type="Proteomes" id="UP000001357">
    <property type="component" value="Unassembled WGS sequence"/>
</dbReference>
<dbReference type="PANTHER" id="PTHR43108:SF8">
    <property type="entry name" value="SD21168P"/>
    <property type="match status" value="1"/>
</dbReference>
<feature type="chain" id="PRO_5002742899" description="Sulfatase N-terminal domain-containing protein" evidence="3">
    <location>
        <begin position="27"/>
        <end position="493"/>
    </location>
</feature>